<name>A0AAN9GLZ2_9CAEN</name>
<feature type="domain" description="H15" evidence="2">
    <location>
        <begin position="15"/>
        <end position="90"/>
    </location>
</feature>
<organism evidence="3 4">
    <name type="scientific">Littorina saxatilis</name>
    <dbReference type="NCBI Taxonomy" id="31220"/>
    <lineage>
        <taxon>Eukaryota</taxon>
        <taxon>Metazoa</taxon>
        <taxon>Spiralia</taxon>
        <taxon>Lophotrochozoa</taxon>
        <taxon>Mollusca</taxon>
        <taxon>Gastropoda</taxon>
        <taxon>Caenogastropoda</taxon>
        <taxon>Littorinimorpha</taxon>
        <taxon>Littorinoidea</taxon>
        <taxon>Littorinidae</taxon>
        <taxon>Littorina</taxon>
    </lineage>
</organism>
<dbReference type="GO" id="GO:0006334">
    <property type="term" value="P:nucleosome assembly"/>
    <property type="evidence" value="ECO:0007669"/>
    <property type="project" value="InterPro"/>
</dbReference>
<feature type="compositionally biased region" description="Basic and acidic residues" evidence="1">
    <location>
        <begin position="1"/>
        <end position="12"/>
    </location>
</feature>
<dbReference type="AlphaFoldDB" id="A0AAN9GLZ2"/>
<dbReference type="InterPro" id="IPR036388">
    <property type="entry name" value="WH-like_DNA-bd_sf"/>
</dbReference>
<keyword evidence="4" id="KW-1185">Reference proteome</keyword>
<dbReference type="EMBL" id="JBAMIC010000002">
    <property type="protein sequence ID" value="KAK7112816.1"/>
    <property type="molecule type" value="Genomic_DNA"/>
</dbReference>
<protein>
    <recommendedName>
        <fullName evidence="2">H15 domain-containing protein</fullName>
    </recommendedName>
</protein>
<evidence type="ECO:0000259" key="2">
    <source>
        <dbReference type="PROSITE" id="PS51504"/>
    </source>
</evidence>
<evidence type="ECO:0000256" key="1">
    <source>
        <dbReference type="SAM" id="MobiDB-lite"/>
    </source>
</evidence>
<dbReference type="Gene3D" id="1.10.10.10">
    <property type="entry name" value="Winged helix-like DNA-binding domain superfamily/Winged helix DNA-binding domain"/>
    <property type="match status" value="1"/>
</dbReference>
<reference evidence="3 4" key="1">
    <citation type="submission" date="2024-02" db="EMBL/GenBank/DDBJ databases">
        <title>Chromosome-scale genome assembly of the rough periwinkle Littorina saxatilis.</title>
        <authorList>
            <person name="De Jode A."/>
            <person name="Faria R."/>
            <person name="Formenti G."/>
            <person name="Sims Y."/>
            <person name="Smith T.P."/>
            <person name="Tracey A."/>
            <person name="Wood J.M.D."/>
            <person name="Zagrodzka Z.B."/>
            <person name="Johannesson K."/>
            <person name="Butlin R.K."/>
            <person name="Leder E.H."/>
        </authorList>
    </citation>
    <scope>NUCLEOTIDE SEQUENCE [LARGE SCALE GENOMIC DNA]</scope>
    <source>
        <strain evidence="3">Snail1</strain>
        <tissue evidence="3">Muscle</tissue>
    </source>
</reference>
<dbReference type="GO" id="GO:0000786">
    <property type="term" value="C:nucleosome"/>
    <property type="evidence" value="ECO:0007669"/>
    <property type="project" value="InterPro"/>
</dbReference>
<feature type="region of interest" description="Disordered" evidence="1">
    <location>
        <begin position="76"/>
        <end position="165"/>
    </location>
</feature>
<gene>
    <name evidence="3" type="ORF">V1264_012204</name>
</gene>
<feature type="region of interest" description="Disordered" evidence="1">
    <location>
        <begin position="1"/>
        <end position="21"/>
    </location>
</feature>
<dbReference type="Proteomes" id="UP001374579">
    <property type="component" value="Unassembled WGS sequence"/>
</dbReference>
<accession>A0AAN9GLZ2</accession>
<comment type="caution">
    <text evidence="3">The sequence shown here is derived from an EMBL/GenBank/DDBJ whole genome shotgun (WGS) entry which is preliminary data.</text>
</comment>
<evidence type="ECO:0000313" key="4">
    <source>
        <dbReference type="Proteomes" id="UP001374579"/>
    </source>
</evidence>
<dbReference type="GO" id="GO:0003677">
    <property type="term" value="F:DNA binding"/>
    <property type="evidence" value="ECO:0007669"/>
    <property type="project" value="InterPro"/>
</dbReference>
<feature type="compositionally biased region" description="Basic residues" evidence="1">
    <location>
        <begin position="102"/>
        <end position="165"/>
    </location>
</feature>
<sequence>MTEPHQDGEAKAIDPQPAARSRPLNLARLCKVIANLGEKGGSKASDISKFLSQQYNLKTSSAELKRMLIRAVKAGRVHQTPRTNRFVLKVPASFSRTEGGSHRGRRRRRRRKGGKKAKAKGKKGRKGKGRRRRRGKKGKKGKGKKGKKGKRRRRRRKGKKGKGKR</sequence>
<dbReference type="PROSITE" id="PS51504">
    <property type="entry name" value="H15"/>
    <property type="match status" value="1"/>
</dbReference>
<proteinExistence type="predicted"/>
<dbReference type="InterPro" id="IPR005818">
    <property type="entry name" value="Histone_H1/H5_H15"/>
</dbReference>
<evidence type="ECO:0000313" key="3">
    <source>
        <dbReference type="EMBL" id="KAK7112816.1"/>
    </source>
</evidence>